<proteinExistence type="predicted"/>
<reference evidence="1" key="1">
    <citation type="submission" date="2014-11" db="EMBL/GenBank/DDBJ databases">
        <authorList>
            <person name="Amaro Gonzalez C."/>
        </authorList>
    </citation>
    <scope>NUCLEOTIDE SEQUENCE</scope>
</reference>
<sequence length="30" mass="3615">MFYSYWIFQPDKDNEKASIVWINSLCAETD</sequence>
<dbReference type="EMBL" id="GBXM01074454">
    <property type="protein sequence ID" value="JAH34123.1"/>
    <property type="molecule type" value="Transcribed_RNA"/>
</dbReference>
<dbReference type="AlphaFoldDB" id="A0A0E9S0S0"/>
<protein>
    <submittedName>
        <fullName evidence="1">Uncharacterized protein</fullName>
    </submittedName>
</protein>
<evidence type="ECO:0000313" key="1">
    <source>
        <dbReference type="EMBL" id="JAH34123.1"/>
    </source>
</evidence>
<name>A0A0E9S0S0_ANGAN</name>
<accession>A0A0E9S0S0</accession>
<reference evidence="1" key="2">
    <citation type="journal article" date="2015" name="Fish Shellfish Immunol.">
        <title>Early steps in the European eel (Anguilla anguilla)-Vibrio vulnificus interaction in the gills: Role of the RtxA13 toxin.</title>
        <authorList>
            <person name="Callol A."/>
            <person name="Pajuelo D."/>
            <person name="Ebbesson L."/>
            <person name="Teles M."/>
            <person name="MacKenzie S."/>
            <person name="Amaro C."/>
        </authorList>
    </citation>
    <scope>NUCLEOTIDE SEQUENCE</scope>
</reference>
<organism evidence="1">
    <name type="scientific">Anguilla anguilla</name>
    <name type="common">European freshwater eel</name>
    <name type="synonym">Muraena anguilla</name>
    <dbReference type="NCBI Taxonomy" id="7936"/>
    <lineage>
        <taxon>Eukaryota</taxon>
        <taxon>Metazoa</taxon>
        <taxon>Chordata</taxon>
        <taxon>Craniata</taxon>
        <taxon>Vertebrata</taxon>
        <taxon>Euteleostomi</taxon>
        <taxon>Actinopterygii</taxon>
        <taxon>Neopterygii</taxon>
        <taxon>Teleostei</taxon>
        <taxon>Anguilliformes</taxon>
        <taxon>Anguillidae</taxon>
        <taxon>Anguilla</taxon>
    </lineage>
</organism>